<name>A0A7G1Q8V8_9GAMM</name>
<keyword evidence="2" id="KW-1185">Reference proteome</keyword>
<organism evidence="1 2">
    <name type="scientific">Candidatus Nitrosacidococcus tergens</name>
    <dbReference type="NCBI Taxonomy" id="553981"/>
    <lineage>
        <taxon>Bacteria</taxon>
        <taxon>Pseudomonadati</taxon>
        <taxon>Pseudomonadota</taxon>
        <taxon>Gammaproteobacteria</taxon>
        <taxon>Chromatiales</taxon>
        <taxon>Chromatiaceae</taxon>
        <taxon>Candidatus Nitrosacidococcus</taxon>
    </lineage>
</organism>
<dbReference type="EMBL" id="LR778175">
    <property type="protein sequence ID" value="CAB1275275.1"/>
    <property type="molecule type" value="Genomic_DNA"/>
</dbReference>
<sequence length="110" mass="12737">MNYLFFLSLLLSAMYILPMRISYARRIDDIQQAVPKEVKNCEFLGRVQGFSGWGKTTSRQKHNKAIHIALEKAAQLNATHIMWIRIPRDYSSPYAYGKAYNCDHQLLAND</sequence>
<gene>
    <name evidence="1" type="ORF">NSCAC_0585</name>
</gene>
<dbReference type="AlphaFoldDB" id="A0A7G1Q8V8"/>
<dbReference type="Proteomes" id="UP000516072">
    <property type="component" value="Chromosome"/>
</dbReference>
<reference evidence="1 2" key="1">
    <citation type="submission" date="2020-03" db="EMBL/GenBank/DDBJ databases">
        <authorList>
            <person name="Picone N."/>
        </authorList>
    </citation>
    <scope>NUCLEOTIDE SEQUENCE [LARGE SCALE GENOMIC DNA]</scope>
    <source>
        <strain evidence="1">NSCAC1</strain>
    </source>
</reference>
<accession>A0A7G1Q8V8</accession>
<protein>
    <submittedName>
        <fullName evidence="1">Uncharacterized protein</fullName>
    </submittedName>
</protein>
<proteinExistence type="predicted"/>
<dbReference type="KEGG" id="ntg:NSCAC_0585"/>
<evidence type="ECO:0000313" key="2">
    <source>
        <dbReference type="Proteomes" id="UP000516072"/>
    </source>
</evidence>
<evidence type="ECO:0000313" key="1">
    <source>
        <dbReference type="EMBL" id="CAB1275275.1"/>
    </source>
</evidence>